<accession>A0A0B5H4N9</accession>
<comment type="similarity">
    <text evidence="1">Belongs to the universal ribosomal protein uL2 family.</text>
</comment>
<dbReference type="Pfam" id="PF00181">
    <property type="entry name" value="Ribosomal_L2_N"/>
    <property type="match status" value="1"/>
</dbReference>
<dbReference type="GO" id="GO:0016740">
    <property type="term" value="F:transferase activity"/>
    <property type="evidence" value="ECO:0007669"/>
    <property type="project" value="InterPro"/>
</dbReference>
<organism evidence="7">
    <name type="scientific">Thecamonas trahens</name>
    <name type="common">Flagellate</name>
    <name type="synonym">Amastigomonas trahens</name>
    <dbReference type="NCBI Taxonomy" id="529818"/>
    <lineage>
        <taxon>Eukaryota</taxon>
        <taxon>Apusozoa</taxon>
        <taxon>Apusomonadida</taxon>
        <taxon>Apusomonadidae</taxon>
        <taxon>Thecamonas</taxon>
    </lineage>
</organism>
<geneLocation type="mitochondrion" evidence="7"/>
<dbReference type="GO" id="GO:0005762">
    <property type="term" value="C:mitochondrial large ribosomal subunit"/>
    <property type="evidence" value="ECO:0007669"/>
    <property type="project" value="TreeGrafter"/>
</dbReference>
<dbReference type="GO" id="GO:0032543">
    <property type="term" value="P:mitochondrial translation"/>
    <property type="evidence" value="ECO:0007669"/>
    <property type="project" value="TreeGrafter"/>
</dbReference>
<sequence length="282" mass="31340">MALKKYNPITNGQRHRITLLKTELSKSKPVKQLTMGLTKKSGRNNFGRITSLNKGGGHKRKYRFIDFKRQLYNDKATVMSLEYDPNRSAHIALIQYESGALSYILAPENLKVGDKVESIFKIDSNSINIDHSSHIGTSLPLFLVPKGTIIHNIELKPGKGGQLARSAGTFGKLIEKYKNGYASVELNSGTIRLIPLHSIVTLGSVSNKEHENIVYGKAGAKRWLNVKPHVRGVAMNPIDHPHGGGEGKSKGRPSVSKWGKITKGKKTRNNKLTNKYIVKRRK</sequence>
<dbReference type="Gene3D" id="2.30.30.30">
    <property type="match status" value="1"/>
</dbReference>
<dbReference type="InterPro" id="IPR014722">
    <property type="entry name" value="Rib_uL2_dom2"/>
</dbReference>
<dbReference type="Pfam" id="PF03947">
    <property type="entry name" value="Ribosomal_L2_C"/>
    <property type="match status" value="1"/>
</dbReference>
<evidence type="ECO:0000256" key="4">
    <source>
        <dbReference type="SAM" id="MobiDB-lite"/>
    </source>
</evidence>
<dbReference type="AlphaFoldDB" id="A0A0B5H4N9"/>
<dbReference type="PIRSF" id="PIRSF002158">
    <property type="entry name" value="Ribosomal_L2"/>
    <property type="match status" value="1"/>
</dbReference>
<dbReference type="SMART" id="SM01382">
    <property type="entry name" value="Ribosomal_L2_C"/>
    <property type="match status" value="1"/>
</dbReference>
<dbReference type="HAMAP" id="MF_01320_B">
    <property type="entry name" value="Ribosomal_uL2_B"/>
    <property type="match status" value="1"/>
</dbReference>
<dbReference type="InterPro" id="IPR014726">
    <property type="entry name" value="Ribosomal_uL2_dom3"/>
</dbReference>
<reference evidence="7" key="1">
    <citation type="journal article" date="2014" name="Nucleic Acids Res.">
        <title>Widespread occurrence of organelle genome-encoded 5S rRNAs including permuted molecules.</title>
        <authorList>
            <person name="Valach M."/>
            <person name="Burger G."/>
            <person name="Gray M.W."/>
            <person name="Lang B.F."/>
        </authorList>
    </citation>
    <scope>NUCLEOTIDE SEQUENCE</scope>
    <source>
        <strain evidence="7">ATCC 50062</strain>
    </source>
</reference>
<evidence type="ECO:0000256" key="2">
    <source>
        <dbReference type="ARBA" id="ARBA00022980"/>
    </source>
</evidence>
<dbReference type="RefSeq" id="YP_009121391.1">
    <property type="nucleotide sequence ID" value="NC_026452.1"/>
</dbReference>
<dbReference type="SUPFAM" id="SSF50249">
    <property type="entry name" value="Nucleic acid-binding proteins"/>
    <property type="match status" value="1"/>
</dbReference>
<protein>
    <submittedName>
        <fullName evidence="7">Ribosomal protein L2</fullName>
    </submittedName>
</protein>
<dbReference type="InterPro" id="IPR022666">
    <property type="entry name" value="Ribosomal_uL2_RNA-bd_dom"/>
</dbReference>
<dbReference type="PANTHER" id="PTHR13691:SF5">
    <property type="entry name" value="LARGE RIBOSOMAL SUBUNIT PROTEIN UL2M"/>
    <property type="match status" value="1"/>
</dbReference>
<dbReference type="Gene3D" id="4.10.950.10">
    <property type="entry name" value="Ribosomal protein L2, domain 3"/>
    <property type="match status" value="1"/>
</dbReference>
<dbReference type="InterPro" id="IPR012340">
    <property type="entry name" value="NA-bd_OB-fold"/>
</dbReference>
<evidence type="ECO:0000259" key="6">
    <source>
        <dbReference type="SMART" id="SM01383"/>
    </source>
</evidence>
<feature type="region of interest" description="Disordered" evidence="4">
    <location>
        <begin position="236"/>
        <end position="282"/>
    </location>
</feature>
<evidence type="ECO:0000256" key="1">
    <source>
        <dbReference type="ARBA" id="ARBA00005636"/>
    </source>
</evidence>
<dbReference type="SUPFAM" id="SSF50104">
    <property type="entry name" value="Translation proteins SH3-like domain"/>
    <property type="match status" value="1"/>
</dbReference>
<dbReference type="EMBL" id="KP165389">
    <property type="protein sequence ID" value="AJF36629.1"/>
    <property type="molecule type" value="Genomic_DNA"/>
</dbReference>
<gene>
    <name evidence="7" type="primary">rpl2</name>
</gene>
<keyword evidence="7" id="KW-0496">Mitochondrion</keyword>
<name>A0A0B5H4N9_THETB</name>
<evidence type="ECO:0000313" key="7">
    <source>
        <dbReference type="EMBL" id="AJF36629.1"/>
    </source>
</evidence>
<dbReference type="GO" id="GO:0003723">
    <property type="term" value="F:RNA binding"/>
    <property type="evidence" value="ECO:0007669"/>
    <property type="project" value="InterPro"/>
</dbReference>
<evidence type="ECO:0000259" key="5">
    <source>
        <dbReference type="SMART" id="SM01382"/>
    </source>
</evidence>
<feature type="compositionally biased region" description="Basic and acidic residues" evidence="4">
    <location>
        <begin position="239"/>
        <end position="249"/>
    </location>
</feature>
<dbReference type="NCBIfam" id="TIGR01171">
    <property type="entry name" value="rplB_bact"/>
    <property type="match status" value="1"/>
</dbReference>
<feature type="domain" description="Large ribosomal subunit protein uL2 C-terminal" evidence="5">
    <location>
        <begin position="133"/>
        <end position="261"/>
    </location>
</feature>
<dbReference type="PROSITE" id="PS00467">
    <property type="entry name" value="RIBOSOMAL_L2"/>
    <property type="match status" value="1"/>
</dbReference>
<feature type="compositionally biased region" description="Basic residues" evidence="4">
    <location>
        <begin position="260"/>
        <end position="269"/>
    </location>
</feature>
<feature type="domain" description="Large ribosomal subunit protein uL2 RNA-binding" evidence="6">
    <location>
        <begin position="42"/>
        <end position="118"/>
    </location>
</feature>
<dbReference type="InterPro" id="IPR005880">
    <property type="entry name" value="Ribosomal_uL2_bac/org-type"/>
</dbReference>
<keyword evidence="3" id="KW-0687">Ribonucleoprotein</keyword>
<dbReference type="FunFam" id="4.10.950.10:FF:000001">
    <property type="entry name" value="50S ribosomal protein L2"/>
    <property type="match status" value="1"/>
</dbReference>
<dbReference type="Gene3D" id="2.40.50.140">
    <property type="entry name" value="Nucleic acid-binding proteins"/>
    <property type="match status" value="1"/>
</dbReference>
<dbReference type="GO" id="GO:0003735">
    <property type="term" value="F:structural constituent of ribosome"/>
    <property type="evidence" value="ECO:0007669"/>
    <property type="project" value="InterPro"/>
</dbReference>
<dbReference type="InterPro" id="IPR022669">
    <property type="entry name" value="Ribosomal_uL2_C"/>
</dbReference>
<evidence type="ECO:0000256" key="3">
    <source>
        <dbReference type="ARBA" id="ARBA00023274"/>
    </source>
</evidence>
<dbReference type="InterPro" id="IPR002171">
    <property type="entry name" value="Ribosomal_uL2"/>
</dbReference>
<dbReference type="PANTHER" id="PTHR13691">
    <property type="entry name" value="RIBOSOMAL PROTEIN L2"/>
    <property type="match status" value="1"/>
</dbReference>
<proteinExistence type="inferred from homology"/>
<dbReference type="SMART" id="SM01383">
    <property type="entry name" value="Ribosomal_L2"/>
    <property type="match status" value="1"/>
</dbReference>
<keyword evidence="2 7" id="KW-0689">Ribosomal protein</keyword>
<dbReference type="GeneID" id="23454373"/>
<dbReference type="InterPro" id="IPR022671">
    <property type="entry name" value="Ribosomal_uL2_CS"/>
</dbReference>
<dbReference type="InterPro" id="IPR008991">
    <property type="entry name" value="Translation_prot_SH3-like_sf"/>
</dbReference>